<gene>
    <name evidence="1" type="ORF">ATN84_10955</name>
</gene>
<evidence type="ECO:0008006" key="3">
    <source>
        <dbReference type="Google" id="ProtNLM"/>
    </source>
</evidence>
<evidence type="ECO:0000313" key="1">
    <source>
        <dbReference type="EMBL" id="KXF76571.1"/>
    </source>
</evidence>
<name>A0A135HTP1_9HYPH</name>
<keyword evidence="2" id="KW-1185">Reference proteome</keyword>
<organism evidence="1 2">
    <name type="scientific">Paramesorhizobium deserti</name>
    <dbReference type="NCBI Taxonomy" id="1494590"/>
    <lineage>
        <taxon>Bacteria</taxon>
        <taxon>Pseudomonadati</taxon>
        <taxon>Pseudomonadota</taxon>
        <taxon>Alphaproteobacteria</taxon>
        <taxon>Hyphomicrobiales</taxon>
        <taxon>Phyllobacteriaceae</taxon>
        <taxon>Paramesorhizobium</taxon>
    </lineage>
</organism>
<sequence length="132" mass="15503">MYRTLKVGGFIWVEVPFNQFYHAHPHDFRRWTVQGLAWDMYRFKQHGAGITANASREIRNIAKTMQNESTISKISETSIANLENLVEDYSGSAKILRLYSGCFFWGEKTEHKIDEIDLVFMSRLRRRVLEAK</sequence>
<dbReference type="AlphaFoldDB" id="A0A135HTP1"/>
<evidence type="ECO:0000313" key="2">
    <source>
        <dbReference type="Proteomes" id="UP000070107"/>
    </source>
</evidence>
<comment type="caution">
    <text evidence="1">The sequence shown here is derived from an EMBL/GenBank/DDBJ whole genome shotgun (WGS) entry which is preliminary data.</text>
</comment>
<reference evidence="1 2" key="1">
    <citation type="submission" date="2015-11" db="EMBL/GenBank/DDBJ databases">
        <title>Draft genome sequence of Paramesorhizobium deserti A-3-E, a strain highly resistant to diverse beta-lactam antibiotics.</title>
        <authorList>
            <person name="Lv R."/>
            <person name="Yang X."/>
            <person name="Fang N."/>
            <person name="Guo J."/>
            <person name="Luo X."/>
            <person name="Peng F."/>
            <person name="Yang R."/>
            <person name="Cui Y."/>
            <person name="Fang C."/>
            <person name="Song Y."/>
        </authorList>
    </citation>
    <scope>NUCLEOTIDE SEQUENCE [LARGE SCALE GENOMIC DNA]</scope>
    <source>
        <strain evidence="1 2">A-3-E</strain>
    </source>
</reference>
<dbReference type="Proteomes" id="UP000070107">
    <property type="component" value="Unassembled WGS sequence"/>
</dbReference>
<accession>A0A135HTP1</accession>
<proteinExistence type="predicted"/>
<dbReference type="EMBL" id="LNTU01000023">
    <property type="protein sequence ID" value="KXF76571.1"/>
    <property type="molecule type" value="Genomic_DNA"/>
</dbReference>
<protein>
    <recommendedName>
        <fullName evidence="3">Methyltransferase type 11 domain-containing protein</fullName>
    </recommendedName>
</protein>